<proteinExistence type="predicted"/>
<reference evidence="2 3" key="1">
    <citation type="submission" date="2017-06" db="EMBL/GenBank/DDBJ databases">
        <title>Genome sequencing of cyanobaciteial culture collection at National Institute for Environmental Studies (NIES).</title>
        <authorList>
            <person name="Hirose Y."/>
            <person name="Shimura Y."/>
            <person name="Fujisawa T."/>
            <person name="Nakamura Y."/>
            <person name="Kawachi M."/>
        </authorList>
    </citation>
    <scope>NUCLEOTIDE SEQUENCE [LARGE SCALE GENOMIC DNA]</scope>
    <source>
        <strain evidence="2 3">NIES-2135</strain>
    </source>
</reference>
<accession>A0A1Z4JGC9</accession>
<evidence type="ECO:0000313" key="2">
    <source>
        <dbReference type="EMBL" id="BAY55835.1"/>
    </source>
</evidence>
<gene>
    <name evidence="2" type="ORF">NIES2135_26590</name>
</gene>
<feature type="region of interest" description="Disordered" evidence="1">
    <location>
        <begin position="211"/>
        <end position="233"/>
    </location>
</feature>
<organism evidence="2 3">
    <name type="scientific">Leptolyngbya boryana NIES-2135</name>
    <dbReference type="NCBI Taxonomy" id="1973484"/>
    <lineage>
        <taxon>Bacteria</taxon>
        <taxon>Bacillati</taxon>
        <taxon>Cyanobacteriota</taxon>
        <taxon>Cyanophyceae</taxon>
        <taxon>Leptolyngbyales</taxon>
        <taxon>Leptolyngbyaceae</taxon>
        <taxon>Leptolyngbya group</taxon>
        <taxon>Leptolyngbya</taxon>
    </lineage>
</organism>
<evidence type="ECO:0000313" key="3">
    <source>
        <dbReference type="Proteomes" id="UP000217895"/>
    </source>
</evidence>
<dbReference type="SUPFAM" id="SSF50104">
    <property type="entry name" value="Translation proteins SH3-like domain"/>
    <property type="match status" value="1"/>
</dbReference>
<keyword evidence="3" id="KW-1185">Reference proteome</keyword>
<sequence>MLPYVVEPTKAYEEVLVGSEEIGVLKFPKYKGITPVEHDFIKEQDLFSYTKALAALAKQVSREHGAKFSYVNDRINAYVFGGVIEDDTVKVSSNAKHLKAVNGKEGKVTAVKYDEKFAIVSFTAVIDEKEIELTLEQIELVNPEWHAPTYQDIQELTDEFLESLKRKNIVYATAVIRFRLAPEWTIEHTIDPNVIKPDLVTKIAEFAYKEQDGWEEAKPEAPKPSTEEELGKS</sequence>
<dbReference type="EMBL" id="AP018203">
    <property type="protein sequence ID" value="BAY55835.1"/>
    <property type="molecule type" value="Genomic_DNA"/>
</dbReference>
<dbReference type="AlphaFoldDB" id="A0A1Z4JGC9"/>
<protein>
    <submittedName>
        <fullName evidence="2">Uncharacterized protein</fullName>
    </submittedName>
</protein>
<name>A0A1Z4JGC9_LEPBY</name>
<evidence type="ECO:0000256" key="1">
    <source>
        <dbReference type="SAM" id="MobiDB-lite"/>
    </source>
</evidence>
<dbReference type="InterPro" id="IPR008991">
    <property type="entry name" value="Translation_prot_SH3-like_sf"/>
</dbReference>
<dbReference type="Proteomes" id="UP000217895">
    <property type="component" value="Chromosome"/>
</dbReference>